<dbReference type="AlphaFoldDB" id="T1CTB2"/>
<dbReference type="Pfam" id="PF00534">
    <property type="entry name" value="Glycos_transf_1"/>
    <property type="match status" value="1"/>
</dbReference>
<reference evidence="2" key="1">
    <citation type="submission" date="2013-08" db="EMBL/GenBank/DDBJ databases">
        <authorList>
            <person name="Mendez C."/>
            <person name="Richter M."/>
            <person name="Ferrer M."/>
            <person name="Sanchez J."/>
        </authorList>
    </citation>
    <scope>NUCLEOTIDE SEQUENCE</scope>
</reference>
<dbReference type="PANTHER" id="PTHR12526">
    <property type="entry name" value="GLYCOSYLTRANSFERASE"/>
    <property type="match status" value="1"/>
</dbReference>
<dbReference type="InterPro" id="IPR001296">
    <property type="entry name" value="Glyco_trans_1"/>
</dbReference>
<sequence>MDFQVEDYRAFLEYSMATAGRLLELRDQVDAYYVNDFQQIQVGPALGPAAPAVLRWHVPFQVERLSPATRRFFVKSLEGFDAVVVSTRRDLEGLIGVGFQGRAYQLYPYVDPGEFPQVGSSAQDAFRTRWRLPRVGPLVLCVARMDPQKRQDLLLRALPSLRKRFPQLTALFIGNGSFTSSPGGGLGSSMGTDWRTGLERLARDLKVSDVVRFTGYLPDEDIRVAYSLCDVLVMPSVTEGFGLVGVEAWLYQKPIVVSEGAGISELVGDGVNGIVVRPGSAPALAQALRDVLSNPERAEAMGRMGALTSRFCLTGFAARRLRRVFEEVLSEYQGPRGTPTA</sequence>
<dbReference type="CDD" id="cd03801">
    <property type="entry name" value="GT4_PimA-like"/>
    <property type="match status" value="1"/>
</dbReference>
<dbReference type="Gene3D" id="3.40.50.2000">
    <property type="entry name" value="Glycogen Phosphorylase B"/>
    <property type="match status" value="2"/>
</dbReference>
<dbReference type="PANTHER" id="PTHR12526:SF630">
    <property type="entry name" value="GLYCOSYLTRANSFERASE"/>
    <property type="match status" value="1"/>
</dbReference>
<dbReference type="SUPFAM" id="SSF53756">
    <property type="entry name" value="UDP-Glycosyltransferase/glycogen phosphorylase"/>
    <property type="match status" value="1"/>
</dbReference>
<keyword evidence="2" id="KW-0808">Transferase</keyword>
<dbReference type="GO" id="GO:0016757">
    <property type="term" value="F:glycosyltransferase activity"/>
    <property type="evidence" value="ECO:0007669"/>
    <property type="project" value="UniProtKB-KW"/>
</dbReference>
<evidence type="ECO:0000313" key="2">
    <source>
        <dbReference type="EMBL" id="EQD72630.1"/>
    </source>
</evidence>
<protein>
    <submittedName>
        <fullName evidence="2">Glycosyl transferase group 1</fullName>
        <ecNumber evidence="2">2.4.-.-</ecNumber>
    </submittedName>
</protein>
<comment type="caution">
    <text evidence="2">The sequence shown here is derived from an EMBL/GenBank/DDBJ whole genome shotgun (WGS) entry which is preliminary data.</text>
</comment>
<dbReference type="EMBL" id="AUZY01002253">
    <property type="protein sequence ID" value="EQD72630.1"/>
    <property type="molecule type" value="Genomic_DNA"/>
</dbReference>
<keyword evidence="2" id="KW-0328">Glycosyltransferase</keyword>
<dbReference type="EC" id="2.4.-.-" evidence="2"/>
<organism evidence="2">
    <name type="scientific">mine drainage metagenome</name>
    <dbReference type="NCBI Taxonomy" id="410659"/>
    <lineage>
        <taxon>unclassified sequences</taxon>
        <taxon>metagenomes</taxon>
        <taxon>ecological metagenomes</taxon>
    </lineage>
</organism>
<name>T1CTB2_9ZZZZ</name>
<proteinExistence type="predicted"/>
<reference evidence="2" key="2">
    <citation type="journal article" date="2014" name="ISME J.">
        <title>Microbial stratification in low pH oxic and suboxic macroscopic growths along an acid mine drainage.</title>
        <authorList>
            <person name="Mendez-Garcia C."/>
            <person name="Mesa V."/>
            <person name="Sprenger R.R."/>
            <person name="Richter M."/>
            <person name="Diez M.S."/>
            <person name="Solano J."/>
            <person name="Bargiela R."/>
            <person name="Golyshina O.V."/>
            <person name="Manteca A."/>
            <person name="Ramos J.L."/>
            <person name="Gallego J.R."/>
            <person name="Llorente I."/>
            <person name="Martins Dos Santos V.A."/>
            <person name="Jensen O.N."/>
            <person name="Pelaez A.I."/>
            <person name="Sanchez J."/>
            <person name="Ferrer M."/>
        </authorList>
    </citation>
    <scope>NUCLEOTIDE SEQUENCE</scope>
</reference>
<evidence type="ECO:0000259" key="1">
    <source>
        <dbReference type="Pfam" id="PF00534"/>
    </source>
</evidence>
<accession>T1CTB2</accession>
<gene>
    <name evidence="2" type="ORF">B1B_03652</name>
</gene>
<feature type="domain" description="Glycosyl transferase family 1" evidence="1">
    <location>
        <begin position="127"/>
        <end position="303"/>
    </location>
</feature>